<dbReference type="Gene3D" id="3.30.9.10">
    <property type="entry name" value="D-Amino Acid Oxidase, subunit A, domain 2"/>
    <property type="match status" value="1"/>
</dbReference>
<comment type="caution">
    <text evidence="7">The sequence shown here is derived from an EMBL/GenBank/DDBJ whole genome shotgun (WGS) entry which is preliminary data.</text>
</comment>
<evidence type="ECO:0000256" key="4">
    <source>
        <dbReference type="ARBA" id="ARBA00023002"/>
    </source>
</evidence>
<evidence type="ECO:0000259" key="6">
    <source>
        <dbReference type="Pfam" id="PF01266"/>
    </source>
</evidence>
<sequence length="379" mass="41157">MKEGKIVTQNQEIAVVGAGIVGATTAFYLAKKGYSVTIYDEGTGQATAAAAGIICPWLSQRRNKKWYHLAASGAKFYPELMTDLGESLTDSAIYQQVGTLLFKKNEKLLLKLEKLAKERRETAPEIGDLTIVASDQLHDYVPILNSSQAALFASGGARVDGELLTRKLIEQAVELGATFQQGKVALTIDAENQLFVQSKKYTQVVLAVGAWLPELLEPLGFTVDIRPQKGQLLCLDIPEETTNWPVVMPDGEKDIIPFNNGKIIVGATHENDKGYDLTPTAPELKLMLAEASELAPSLKQAIQVSTKVGTRAYTSDFSPFFGQVSECPQLYVASGLGSSGLTTGPIIGKMLAQAIHQEETELDFADYPVADYVVDRENK</sequence>
<protein>
    <recommendedName>
        <fullName evidence="6">FAD dependent oxidoreductase domain-containing protein</fullName>
    </recommendedName>
</protein>
<keyword evidence="5" id="KW-0812">Transmembrane</keyword>
<evidence type="ECO:0000256" key="5">
    <source>
        <dbReference type="SAM" id="Phobius"/>
    </source>
</evidence>
<dbReference type="GO" id="GO:0016491">
    <property type="term" value="F:oxidoreductase activity"/>
    <property type="evidence" value="ECO:0007669"/>
    <property type="project" value="UniProtKB-KW"/>
</dbReference>
<name>A0A0R2I7M6_CARDV</name>
<dbReference type="SUPFAM" id="SSF51905">
    <property type="entry name" value="FAD/NAD(P)-binding domain"/>
    <property type="match status" value="1"/>
</dbReference>
<dbReference type="Proteomes" id="UP000051658">
    <property type="component" value="Unassembled WGS sequence"/>
</dbReference>
<keyword evidence="4" id="KW-0560">Oxidoreductase</keyword>
<reference evidence="7 8" key="1">
    <citation type="journal article" date="2015" name="Genome Announc.">
        <title>Expanding the biotechnology potential of lactobacilli through comparative genomics of 213 strains and associated genera.</title>
        <authorList>
            <person name="Sun Z."/>
            <person name="Harris H.M."/>
            <person name="McCann A."/>
            <person name="Guo C."/>
            <person name="Argimon S."/>
            <person name="Zhang W."/>
            <person name="Yang X."/>
            <person name="Jeffery I.B."/>
            <person name="Cooney J.C."/>
            <person name="Kagawa T.F."/>
            <person name="Liu W."/>
            <person name="Song Y."/>
            <person name="Salvetti E."/>
            <person name="Wrobel A."/>
            <person name="Rasinkangas P."/>
            <person name="Parkhill J."/>
            <person name="Rea M.C."/>
            <person name="O'Sullivan O."/>
            <person name="Ritari J."/>
            <person name="Douillard F.P."/>
            <person name="Paul Ross R."/>
            <person name="Yang R."/>
            <person name="Briner A.E."/>
            <person name="Felis G.E."/>
            <person name="de Vos W.M."/>
            <person name="Barrangou R."/>
            <person name="Klaenhammer T.R."/>
            <person name="Caufield P.W."/>
            <person name="Cui Y."/>
            <person name="Zhang H."/>
            <person name="O'Toole P.W."/>
        </authorList>
    </citation>
    <scope>NUCLEOTIDE SEQUENCE [LARGE SCALE GENOMIC DNA]</scope>
    <source>
        <strain evidence="7 8">DSM 20623</strain>
    </source>
</reference>
<dbReference type="PANTHER" id="PTHR13847">
    <property type="entry name" value="SARCOSINE DEHYDROGENASE-RELATED"/>
    <property type="match status" value="1"/>
</dbReference>
<evidence type="ECO:0000256" key="3">
    <source>
        <dbReference type="ARBA" id="ARBA00022630"/>
    </source>
</evidence>
<gene>
    <name evidence="7" type="ORF">IV74_GL001282</name>
</gene>
<evidence type="ECO:0000256" key="2">
    <source>
        <dbReference type="ARBA" id="ARBA00009410"/>
    </source>
</evidence>
<dbReference type="InterPro" id="IPR006076">
    <property type="entry name" value="FAD-dep_OxRdtase"/>
</dbReference>
<evidence type="ECO:0000313" key="7">
    <source>
        <dbReference type="EMBL" id="KRN58023.1"/>
    </source>
</evidence>
<accession>A0A0R2I7M6</accession>
<dbReference type="eggNOG" id="COG0665">
    <property type="taxonomic scope" value="Bacteria"/>
</dbReference>
<feature type="transmembrane region" description="Helical" evidence="5">
    <location>
        <begin position="12"/>
        <end position="30"/>
    </location>
</feature>
<dbReference type="PATRIC" id="fig|1449336.4.peg.1307"/>
<evidence type="ECO:0000313" key="8">
    <source>
        <dbReference type="Proteomes" id="UP000051658"/>
    </source>
</evidence>
<keyword evidence="3" id="KW-0285">Flavoprotein</keyword>
<dbReference type="PANTHER" id="PTHR13847:SF286">
    <property type="entry name" value="D-AMINO ACID DEHYDROGENASE"/>
    <property type="match status" value="1"/>
</dbReference>
<feature type="domain" description="FAD dependent oxidoreductase" evidence="6">
    <location>
        <begin position="13"/>
        <end position="353"/>
    </location>
</feature>
<keyword evidence="5" id="KW-1133">Transmembrane helix</keyword>
<comment type="similarity">
    <text evidence="2">Belongs to the DadA oxidoreductase family.</text>
</comment>
<organism evidence="7 8">
    <name type="scientific">Carnobacterium divergens DSM 20623</name>
    <dbReference type="NCBI Taxonomy" id="1449336"/>
    <lineage>
        <taxon>Bacteria</taxon>
        <taxon>Bacillati</taxon>
        <taxon>Bacillota</taxon>
        <taxon>Bacilli</taxon>
        <taxon>Lactobacillales</taxon>
        <taxon>Carnobacteriaceae</taxon>
        <taxon>Carnobacterium</taxon>
    </lineage>
</organism>
<dbReference type="Gene3D" id="3.50.50.60">
    <property type="entry name" value="FAD/NAD(P)-binding domain"/>
    <property type="match status" value="1"/>
</dbReference>
<proteinExistence type="inferred from homology"/>
<dbReference type="AlphaFoldDB" id="A0A0R2I7M6"/>
<dbReference type="EMBL" id="JQBS01000001">
    <property type="protein sequence ID" value="KRN58023.1"/>
    <property type="molecule type" value="Genomic_DNA"/>
</dbReference>
<keyword evidence="5" id="KW-0472">Membrane</keyword>
<dbReference type="GO" id="GO:0005737">
    <property type="term" value="C:cytoplasm"/>
    <property type="evidence" value="ECO:0007669"/>
    <property type="project" value="TreeGrafter"/>
</dbReference>
<dbReference type="Pfam" id="PF01266">
    <property type="entry name" value="DAO"/>
    <property type="match status" value="1"/>
</dbReference>
<dbReference type="InterPro" id="IPR036188">
    <property type="entry name" value="FAD/NAD-bd_sf"/>
</dbReference>
<keyword evidence="8" id="KW-1185">Reference proteome</keyword>
<dbReference type="SUPFAM" id="SSF54373">
    <property type="entry name" value="FAD-linked reductases, C-terminal domain"/>
    <property type="match status" value="1"/>
</dbReference>
<comment type="cofactor">
    <cofactor evidence="1">
        <name>FAD</name>
        <dbReference type="ChEBI" id="CHEBI:57692"/>
    </cofactor>
</comment>
<evidence type="ECO:0000256" key="1">
    <source>
        <dbReference type="ARBA" id="ARBA00001974"/>
    </source>
</evidence>